<keyword evidence="2" id="KW-1185">Reference proteome</keyword>
<dbReference type="KEGG" id="srub:C2R22_24260"/>
<geneLocation type="plasmid" evidence="1">
    <name>unnamed4</name>
</geneLocation>
<name>A0A2I8VRY4_9EURY</name>
<dbReference type="EMBL" id="CP026313">
    <property type="protein sequence ID" value="AUV84646.1"/>
    <property type="molecule type" value="Genomic_DNA"/>
</dbReference>
<proteinExistence type="predicted"/>
<dbReference type="AlphaFoldDB" id="A0A2I8VRY4"/>
<reference evidence="1 2" key="1">
    <citation type="submission" date="2018-01" db="EMBL/GenBank/DDBJ databases">
        <title>Complete genome sequence of Salinigranum rubrum GX10T, an extremely halophilic archaeon isolated from a marine solar saltern.</title>
        <authorList>
            <person name="Han S."/>
        </authorList>
    </citation>
    <scope>NUCLEOTIDE SEQUENCE [LARGE SCALE GENOMIC DNA]</scope>
    <source>
        <strain evidence="1 2">GX10</strain>
        <plasmid evidence="2">Plasmid unnamed4</plasmid>
    </source>
</reference>
<evidence type="ECO:0000313" key="1">
    <source>
        <dbReference type="EMBL" id="AUV84646.1"/>
    </source>
</evidence>
<sequence>MFPLEDRPNRIFNMSSNGFAVPEGENKDLVFDFIRYFMTSDAFITYLHAVPFHFCPTNRDVLKTDEYEDNEIVSQHLDFRDMIYEEHSNFRTVPQYQNPPFVGWYEILATKQVASKAISNSIEGRRTPQQAVNTAIDELNGMIGEYRNS</sequence>
<dbReference type="Gene3D" id="3.40.190.10">
    <property type="entry name" value="Periplasmic binding protein-like II"/>
    <property type="match status" value="1"/>
</dbReference>
<gene>
    <name evidence="1" type="ORF">C2R22_24260</name>
</gene>
<keyword evidence="1" id="KW-0614">Plasmid</keyword>
<evidence type="ECO:0008006" key="3">
    <source>
        <dbReference type="Google" id="ProtNLM"/>
    </source>
</evidence>
<organism evidence="1 2">
    <name type="scientific">Salinigranum rubrum</name>
    <dbReference type="NCBI Taxonomy" id="755307"/>
    <lineage>
        <taxon>Archaea</taxon>
        <taxon>Methanobacteriati</taxon>
        <taxon>Methanobacteriota</taxon>
        <taxon>Stenosarchaea group</taxon>
        <taxon>Halobacteria</taxon>
        <taxon>Halobacteriales</taxon>
        <taxon>Haloferacaceae</taxon>
        <taxon>Salinigranum</taxon>
    </lineage>
</organism>
<dbReference type="SUPFAM" id="SSF53850">
    <property type="entry name" value="Periplasmic binding protein-like II"/>
    <property type="match status" value="1"/>
</dbReference>
<accession>A0A2I8VRY4</accession>
<dbReference type="Proteomes" id="UP000236584">
    <property type="component" value="Plasmid unnamed4"/>
</dbReference>
<protein>
    <recommendedName>
        <fullName evidence="3">Extracellular solute-binding protein</fullName>
    </recommendedName>
</protein>
<evidence type="ECO:0000313" key="2">
    <source>
        <dbReference type="Proteomes" id="UP000236584"/>
    </source>
</evidence>